<feature type="region of interest" description="Disordered" evidence="1">
    <location>
        <begin position="379"/>
        <end position="399"/>
    </location>
</feature>
<dbReference type="GeneID" id="113692594"/>
<gene>
    <name evidence="3" type="primary">LOC113692594</name>
</gene>
<protein>
    <submittedName>
        <fullName evidence="3">U11/U12 small nuclear ribonucleoprotein 59 kDa protein-like</fullName>
    </submittedName>
</protein>
<reference evidence="3" key="1">
    <citation type="submission" date="2025-08" db="UniProtKB">
        <authorList>
            <consortium name="RefSeq"/>
        </authorList>
    </citation>
    <scope>IDENTIFICATION</scope>
    <source>
        <tissue evidence="3">Leaves</tissue>
    </source>
</reference>
<proteinExistence type="predicted"/>
<feature type="region of interest" description="Disordered" evidence="1">
    <location>
        <begin position="279"/>
        <end position="330"/>
    </location>
</feature>
<organism evidence="2 3">
    <name type="scientific">Coffea arabica</name>
    <name type="common">Arabian coffee</name>
    <dbReference type="NCBI Taxonomy" id="13443"/>
    <lineage>
        <taxon>Eukaryota</taxon>
        <taxon>Viridiplantae</taxon>
        <taxon>Streptophyta</taxon>
        <taxon>Embryophyta</taxon>
        <taxon>Tracheophyta</taxon>
        <taxon>Spermatophyta</taxon>
        <taxon>Magnoliopsida</taxon>
        <taxon>eudicotyledons</taxon>
        <taxon>Gunneridae</taxon>
        <taxon>Pentapetalae</taxon>
        <taxon>asterids</taxon>
        <taxon>lamiids</taxon>
        <taxon>Gentianales</taxon>
        <taxon>Rubiaceae</taxon>
        <taxon>Ixoroideae</taxon>
        <taxon>Gardenieae complex</taxon>
        <taxon>Bertiereae - Coffeeae clade</taxon>
        <taxon>Coffeeae</taxon>
        <taxon>Coffea</taxon>
    </lineage>
</organism>
<dbReference type="Proteomes" id="UP001652660">
    <property type="component" value="Chromosome 6c"/>
</dbReference>
<keyword evidence="2" id="KW-1185">Reference proteome</keyword>
<dbReference type="InterPro" id="IPR031974">
    <property type="entry name" value="PDCD7"/>
</dbReference>
<sequence>MNPMIPGPFNPTAPPNWAPVLPPFPPPSSAFWKSSNVRDCLKDLHDTVNLAKALGKELEMLIMMKNEEESSEGDSSIDRFHKLMEENRFDLDSQEMIALEAANALTSRLRVQLEPFRVVADVKAPWEEKSAAVKLSDKLRKYKRNKRWRKRKRMQVAENLAKEREQFDRIDKEADEWRAGEIAKEIAKRKVEKLKEIAKLKAKEEKKTLESELELMLIVEKLQELRSLRIQKLKKQGHFLPEEDDKFLERVRAAVEEEERQAMAAADTEAAKDAIATAEESRIQNRGPDSEKPSKNNKTVDMMLESEDRRDSTVVTGNASRPRGTEGQSSTVAYDSMANLPMEFYHYYYGSKTDMGTLIEVRRTWDAYIRPGGSRIPGHWVQPPPPSDETWASYLVKPK</sequence>
<dbReference type="PANTHER" id="PTHR48190:SF2">
    <property type="entry name" value="PROGRAMMED CELL DEATH PROTEIN 7"/>
    <property type="match status" value="1"/>
</dbReference>
<evidence type="ECO:0000256" key="1">
    <source>
        <dbReference type="SAM" id="MobiDB-lite"/>
    </source>
</evidence>
<feature type="compositionally biased region" description="Basic and acidic residues" evidence="1">
    <location>
        <begin position="279"/>
        <end position="294"/>
    </location>
</feature>
<dbReference type="PANTHER" id="PTHR48190">
    <property type="entry name" value="PROGRAMMED CELL DEATH PROTEIN 7"/>
    <property type="match status" value="1"/>
</dbReference>
<name>A0A6P6SLR3_COFAR</name>
<dbReference type="GO" id="GO:0005689">
    <property type="term" value="C:U12-type spliceosomal complex"/>
    <property type="evidence" value="ECO:0007669"/>
    <property type="project" value="TreeGrafter"/>
</dbReference>
<evidence type="ECO:0000313" key="3">
    <source>
        <dbReference type="RefSeq" id="XP_071910014.1"/>
    </source>
</evidence>
<dbReference type="InterPro" id="IPR052831">
    <property type="entry name" value="Apoptosis_promoter"/>
</dbReference>
<dbReference type="RefSeq" id="XP_071910014.1">
    <property type="nucleotide sequence ID" value="XM_072053913.1"/>
</dbReference>
<dbReference type="Pfam" id="PF16021">
    <property type="entry name" value="PDCD7"/>
    <property type="match status" value="1"/>
</dbReference>
<accession>A0A6P6SLR3</accession>
<evidence type="ECO:0000313" key="2">
    <source>
        <dbReference type="Proteomes" id="UP001652660"/>
    </source>
</evidence>
<dbReference type="AlphaFoldDB" id="A0A6P6SLR3"/>